<feature type="compositionally biased region" description="Acidic residues" evidence="2">
    <location>
        <begin position="727"/>
        <end position="738"/>
    </location>
</feature>
<evidence type="ECO:0000313" key="3">
    <source>
        <dbReference type="EMBL" id="GAW01429.1"/>
    </source>
</evidence>
<feature type="compositionally biased region" description="Pro residues" evidence="2">
    <location>
        <begin position="315"/>
        <end position="332"/>
    </location>
</feature>
<keyword evidence="1" id="KW-0175">Coiled coil</keyword>
<evidence type="ECO:0000256" key="1">
    <source>
        <dbReference type="SAM" id="Coils"/>
    </source>
</evidence>
<feature type="compositionally biased region" description="Basic and acidic residues" evidence="2">
    <location>
        <begin position="288"/>
        <end position="297"/>
    </location>
</feature>
<feature type="compositionally biased region" description="Polar residues" evidence="2">
    <location>
        <begin position="1414"/>
        <end position="1428"/>
    </location>
</feature>
<accession>A0A1Q3E329</accession>
<feature type="compositionally biased region" description="Basic residues" evidence="2">
    <location>
        <begin position="1606"/>
        <end position="1615"/>
    </location>
</feature>
<feature type="region of interest" description="Disordered" evidence="2">
    <location>
        <begin position="1728"/>
        <end position="1811"/>
    </location>
</feature>
<feature type="compositionally biased region" description="Polar residues" evidence="2">
    <location>
        <begin position="1570"/>
        <end position="1585"/>
    </location>
</feature>
<feature type="compositionally biased region" description="Polar residues" evidence="2">
    <location>
        <begin position="513"/>
        <end position="525"/>
    </location>
</feature>
<feature type="region of interest" description="Disordered" evidence="2">
    <location>
        <begin position="1564"/>
        <end position="1713"/>
    </location>
</feature>
<feature type="compositionally biased region" description="Polar residues" evidence="2">
    <location>
        <begin position="346"/>
        <end position="356"/>
    </location>
</feature>
<feature type="compositionally biased region" description="Polar residues" evidence="2">
    <location>
        <begin position="1387"/>
        <end position="1396"/>
    </location>
</feature>
<dbReference type="Proteomes" id="UP000188533">
    <property type="component" value="Unassembled WGS sequence"/>
</dbReference>
<feature type="compositionally biased region" description="Basic residues" evidence="2">
    <location>
        <begin position="270"/>
        <end position="287"/>
    </location>
</feature>
<feature type="compositionally biased region" description="Low complexity" evidence="2">
    <location>
        <begin position="539"/>
        <end position="550"/>
    </location>
</feature>
<feature type="region of interest" description="Disordered" evidence="2">
    <location>
        <begin position="261"/>
        <end position="490"/>
    </location>
</feature>
<feature type="compositionally biased region" description="Polar residues" evidence="2">
    <location>
        <begin position="1132"/>
        <end position="1141"/>
    </location>
</feature>
<evidence type="ECO:0000313" key="4">
    <source>
        <dbReference type="Proteomes" id="UP000188533"/>
    </source>
</evidence>
<feature type="region of interest" description="Disordered" evidence="2">
    <location>
        <begin position="32"/>
        <end position="86"/>
    </location>
</feature>
<feature type="compositionally biased region" description="Polar residues" evidence="2">
    <location>
        <begin position="1775"/>
        <end position="1792"/>
    </location>
</feature>
<protein>
    <submittedName>
        <fullName evidence="3">Uncharacterized protein</fullName>
    </submittedName>
</protein>
<keyword evidence="4" id="KW-1185">Reference proteome</keyword>
<reference evidence="3 4" key="2">
    <citation type="submission" date="2017-02" db="EMBL/GenBank/DDBJ databases">
        <title>A genome survey and senescence transcriptome analysis in Lentinula edodes.</title>
        <authorList>
            <person name="Sakamoto Y."/>
            <person name="Nakade K."/>
            <person name="Sato S."/>
            <person name="Yoshida Y."/>
            <person name="Miyazaki K."/>
            <person name="Natsume S."/>
            <person name="Konno N."/>
        </authorList>
    </citation>
    <scope>NUCLEOTIDE SEQUENCE [LARGE SCALE GENOMIC DNA]</scope>
    <source>
        <strain evidence="3 4">NBRC 111202</strain>
    </source>
</reference>
<feature type="region of interest" description="Disordered" evidence="2">
    <location>
        <begin position="1121"/>
        <end position="1148"/>
    </location>
</feature>
<feature type="compositionally biased region" description="Polar residues" evidence="2">
    <location>
        <begin position="1730"/>
        <end position="1739"/>
    </location>
</feature>
<feature type="compositionally biased region" description="Polar residues" evidence="2">
    <location>
        <begin position="425"/>
        <end position="434"/>
    </location>
</feature>
<reference evidence="3 4" key="1">
    <citation type="submission" date="2016-08" db="EMBL/GenBank/DDBJ databases">
        <authorList>
            <consortium name="Lentinula edodes genome sequencing consortium"/>
            <person name="Sakamoto Y."/>
            <person name="Nakade K."/>
            <person name="Sato S."/>
            <person name="Yoshida Y."/>
            <person name="Miyazaki K."/>
            <person name="Natsume S."/>
            <person name="Konno N."/>
        </authorList>
    </citation>
    <scope>NUCLEOTIDE SEQUENCE [LARGE SCALE GENOMIC DNA]</scope>
    <source>
        <strain evidence="3 4">NBRC 111202</strain>
    </source>
</reference>
<gene>
    <name evidence="3" type="ORF">LENED_003023</name>
</gene>
<feature type="compositionally biased region" description="Low complexity" evidence="2">
    <location>
        <begin position="852"/>
        <end position="872"/>
    </location>
</feature>
<feature type="region of interest" description="Disordered" evidence="2">
    <location>
        <begin position="817"/>
        <end position="929"/>
    </location>
</feature>
<feature type="compositionally biased region" description="Polar residues" evidence="2">
    <location>
        <begin position="1691"/>
        <end position="1702"/>
    </location>
</feature>
<feature type="compositionally biased region" description="Pro residues" evidence="2">
    <location>
        <begin position="476"/>
        <end position="490"/>
    </location>
</feature>
<feature type="coiled-coil region" evidence="1">
    <location>
        <begin position="175"/>
        <end position="202"/>
    </location>
</feature>
<evidence type="ECO:0000256" key="2">
    <source>
        <dbReference type="SAM" id="MobiDB-lite"/>
    </source>
</evidence>
<feature type="compositionally biased region" description="Low complexity" evidence="2">
    <location>
        <begin position="1703"/>
        <end position="1713"/>
    </location>
</feature>
<feature type="region of interest" description="Disordered" evidence="2">
    <location>
        <begin position="1377"/>
        <end position="1396"/>
    </location>
</feature>
<feature type="region of interest" description="Disordered" evidence="2">
    <location>
        <begin position="1066"/>
        <end position="1088"/>
    </location>
</feature>
<dbReference type="STRING" id="5353.A0A1Q3E329"/>
<feature type="region of interest" description="Disordered" evidence="2">
    <location>
        <begin position="506"/>
        <end position="760"/>
    </location>
</feature>
<comment type="caution">
    <text evidence="3">The sequence shown here is derived from an EMBL/GenBank/DDBJ whole genome shotgun (WGS) entry which is preliminary data.</text>
</comment>
<organism evidence="3 4">
    <name type="scientific">Lentinula edodes</name>
    <name type="common">Shiitake mushroom</name>
    <name type="synonym">Lentinus edodes</name>
    <dbReference type="NCBI Taxonomy" id="5353"/>
    <lineage>
        <taxon>Eukaryota</taxon>
        <taxon>Fungi</taxon>
        <taxon>Dikarya</taxon>
        <taxon>Basidiomycota</taxon>
        <taxon>Agaricomycotina</taxon>
        <taxon>Agaricomycetes</taxon>
        <taxon>Agaricomycetidae</taxon>
        <taxon>Agaricales</taxon>
        <taxon>Marasmiineae</taxon>
        <taxon>Omphalotaceae</taxon>
        <taxon>Lentinula</taxon>
    </lineage>
</organism>
<feature type="region of interest" description="Disordered" evidence="2">
    <location>
        <begin position="1408"/>
        <end position="1428"/>
    </location>
</feature>
<feature type="region of interest" description="Disordered" evidence="2">
    <location>
        <begin position="1457"/>
        <end position="1544"/>
    </location>
</feature>
<feature type="compositionally biased region" description="Pro residues" evidence="2">
    <location>
        <begin position="387"/>
        <end position="408"/>
    </location>
</feature>
<feature type="compositionally biased region" description="Polar residues" evidence="2">
    <location>
        <begin position="367"/>
        <end position="383"/>
    </location>
</feature>
<feature type="compositionally biased region" description="Polar residues" evidence="2">
    <location>
        <begin position="1066"/>
        <end position="1080"/>
    </location>
</feature>
<sequence length="1811" mass="190061">MSSASSASDSGIDLEKAKKLYGFSGNRGVNGTLEFPVKGAPPPLPEKDRIKSPRTKHLSHLPLAKINITPAPTKHRNRSHSFSSTPPATLMKLLRAQESTTKETQALLHAALSQLDAASARAAKAEAQIRARETSAILSHTQLTENAVRAHEAAARAHREAEAYKLQLRLRDDEVRRERDRAKAEERMRTEAEKEAERARSLAIKWRGEGRILKAKEDGRKEGFGEGLKRGRLVIAAAISAGDPYESRRLVGDGAAYIEEYDDESDNHRTQRQQRRRGKSRSRVSRSKKSESTRERVNSSSTRPRASEPATPFSEPIPPPPSEPSRAPPPPSESESQTIIIRRARSIQTDPSLFQSERTRSRTTSSPASPLSRHSLNQQQQQILRAPSPPPQIFVQESPPPPLPPVISPPEQEEQSIKSEPFSPQIPQTPQQFPRPQVEISPIPIPPPISQVPFAPGIFPPSSFQQQPQFQYAPSEPVPQPPPVQPVYFPMPAPPAPAIRVVVTPAEEERDVQTPSTMTNENSSLKGLDFLHGFPAPPSRASSSGSAGPSRLGGGGFDPDLSTIHEHSREGTAFGGEEDFGDTRDAEGMTPDRSRNVEQWRMSLGGQPYSLGTLSPGAANDSDLLRPPSSNSNISNSRKRRAPPPSLDLGLERQLSSGSTSSRSIRIDIVPPSHPTSPTPLDPRNRTYGYTENPQDDAFLSPHHAPLTLSAEDGDVGDGPVIPTIKEEDEEDYDDDFDNPSYPSNRMPNPRDFSESSSSSMYPVPIVDSLPPGFVPTPNGTHIISLQRDGSGRGAVASTGFVNGGVTGGIPVGFYANGNSSSHRDTRRQDTQYPLYGAPGAIRGRGHDDNYSRSSSSGSSRSSSTTGSSSGTELGRPNKYARSKRSDARSDVSSRTRDRGLTSTFPPTMMSEGGYGYGTNSSGESARDTPRATMYTTNMGQGNQGGHTLGGIYAMPGISGNPNAQHSKRSLPQYGTVPAAAVGVAFNGASSRMAASNVPMPEPSVPQYGVTPMPEPSVPQYQYDAAAARYSSPAGGTSNTTRMVPGVAYMPEPTVPAVTSYSSYPSTGFADGQQNTNLGSRRSLRRTKGSISGAAMMPEPSVPQYPASQNYPVEPSRITPAAVSMPEPGVPQYSNTSTSNPRGRGGGDVSRMTPAAMSMPEPTLTSIPTAPVTSVAEYPPSVYQTPRAAGSRMTAAAVSMPEPDIPRHGATAYGATGYQNQNQTPGGRNGGTSRVAPAAMSMPEPGVSTRIPGDINGGLSRMTPAAILMPEPGVQNRTPGGGSSTSRMAPAAMLMPEPGLPNHTPGGGSGTSRMTPAVVSMPEPSVLEHARTHQTPAGAASRMTAPAMSMPEPSVGSTITGTPAGGASRMTAPVLAMPEPSVGPTAVTGTSTPGGTSRMTAPLLPMPEPSSSSAYNSHVHQTPAGGNSRMTAPAISMPEPSVGSSSVEPFMPGSFTPGGVSSGSRVTPAAVSMPEPTLPQYGPSGGSQGHPTPGGRDIGSRTTPGVVSMPEPTVPQFGSATPRNAGNVSMPEPSVPQFDVNGSSPAAASVSKITVPAVSMPEPTIPQVVPQANSSTTPVEGSSRMTAPAMSMPEPSVPNAKPLTKAQKKKQKKKGGISMPEPEVPEYDTAGAGGSSGISMPEPSVPSFDIHESEFTPSGGTSRMIPPTIPMPEPSSNITAPAITMPIPSIGTPSLSMGGNNLPQQPSSPSASAWGLGTPGGWGYGASINGPGTPNTNRRASLHAGTTPITMSQPLPVPNPVPSPAAALRKGRKPTGSSASSVDSTTMRNTEANKGVPRSARARGMTSAWGA</sequence>
<feature type="compositionally biased region" description="Basic and acidic residues" evidence="2">
    <location>
        <begin position="581"/>
        <end position="598"/>
    </location>
</feature>
<dbReference type="EMBL" id="BDGU01000061">
    <property type="protein sequence ID" value="GAW01429.1"/>
    <property type="molecule type" value="Genomic_DNA"/>
</dbReference>
<feature type="compositionally biased region" description="Pro residues" evidence="2">
    <location>
        <begin position="672"/>
        <end position="681"/>
    </location>
</feature>
<name>A0A1Q3E329_LENED</name>
<feature type="compositionally biased region" description="Low complexity" evidence="2">
    <location>
        <begin position="460"/>
        <end position="475"/>
    </location>
</feature>
<feature type="compositionally biased region" description="Basic and acidic residues" evidence="2">
    <location>
        <begin position="884"/>
        <end position="900"/>
    </location>
</feature>
<feature type="compositionally biased region" description="Polar residues" evidence="2">
    <location>
        <begin position="1516"/>
        <end position="1527"/>
    </location>
</feature>
<proteinExistence type="predicted"/>